<accession>A0ABW2J1J2</accession>
<name>A0ABW2J1J2_9BURK</name>
<feature type="domain" description="GIY-YIG" evidence="2">
    <location>
        <begin position="1"/>
        <end position="76"/>
    </location>
</feature>
<keyword evidence="4" id="KW-1185">Reference proteome</keyword>
<comment type="similarity">
    <text evidence="1">Belongs to the UPF0213 family.</text>
</comment>
<protein>
    <submittedName>
        <fullName evidence="3">GIY-YIG nuclease family protein</fullName>
    </submittedName>
</protein>
<dbReference type="InterPro" id="IPR050190">
    <property type="entry name" value="UPF0213_domain"/>
</dbReference>
<dbReference type="CDD" id="cd10456">
    <property type="entry name" value="GIY-YIG_UPF0213"/>
    <property type="match status" value="1"/>
</dbReference>
<evidence type="ECO:0000313" key="3">
    <source>
        <dbReference type="EMBL" id="MFC7297304.1"/>
    </source>
</evidence>
<evidence type="ECO:0000313" key="4">
    <source>
        <dbReference type="Proteomes" id="UP001596379"/>
    </source>
</evidence>
<dbReference type="PROSITE" id="PS50164">
    <property type="entry name" value="GIY_YIG"/>
    <property type="match status" value="1"/>
</dbReference>
<proteinExistence type="inferred from homology"/>
<organism evidence="3 4">
    <name type="scientific">Herminiimonas aquatilis</name>
    <dbReference type="NCBI Taxonomy" id="345342"/>
    <lineage>
        <taxon>Bacteria</taxon>
        <taxon>Pseudomonadati</taxon>
        <taxon>Pseudomonadota</taxon>
        <taxon>Betaproteobacteria</taxon>
        <taxon>Burkholderiales</taxon>
        <taxon>Oxalobacteraceae</taxon>
        <taxon>Herminiimonas</taxon>
    </lineage>
</organism>
<dbReference type="EMBL" id="JBHTCC010000001">
    <property type="protein sequence ID" value="MFC7297304.1"/>
    <property type="molecule type" value="Genomic_DNA"/>
</dbReference>
<reference evidence="4" key="1">
    <citation type="journal article" date="2019" name="Int. J. Syst. Evol. Microbiol.">
        <title>The Global Catalogue of Microorganisms (GCM) 10K type strain sequencing project: providing services to taxonomists for standard genome sequencing and annotation.</title>
        <authorList>
            <consortium name="The Broad Institute Genomics Platform"/>
            <consortium name="The Broad Institute Genome Sequencing Center for Infectious Disease"/>
            <person name="Wu L."/>
            <person name="Ma J."/>
        </authorList>
    </citation>
    <scope>NUCLEOTIDE SEQUENCE [LARGE SCALE GENOMIC DNA]</scope>
    <source>
        <strain evidence="4">CCUG 36956</strain>
    </source>
</reference>
<dbReference type="Gene3D" id="3.40.1440.10">
    <property type="entry name" value="GIY-YIG endonuclease"/>
    <property type="match status" value="1"/>
</dbReference>
<dbReference type="Pfam" id="PF01541">
    <property type="entry name" value="GIY-YIG"/>
    <property type="match status" value="1"/>
</dbReference>
<sequence>MTWFLYLIECKDGSIYTGIAVDVHARYVAHQKGKGARYTRSHPPRRLLAIVEYPDRSTASKAEYAMKRLSALEKRRFCLQRSGVWQTSLLPAVHAVIVNPLIVHPVLPQESHP</sequence>
<dbReference type="PANTHER" id="PTHR34477">
    <property type="entry name" value="UPF0213 PROTEIN YHBQ"/>
    <property type="match status" value="1"/>
</dbReference>
<dbReference type="SUPFAM" id="SSF82771">
    <property type="entry name" value="GIY-YIG endonuclease"/>
    <property type="match status" value="1"/>
</dbReference>
<dbReference type="RefSeq" id="WP_382232467.1">
    <property type="nucleotide sequence ID" value="NZ_JBHTCC010000001.1"/>
</dbReference>
<dbReference type="InterPro" id="IPR000305">
    <property type="entry name" value="GIY-YIG_endonuc"/>
</dbReference>
<dbReference type="Proteomes" id="UP001596379">
    <property type="component" value="Unassembled WGS sequence"/>
</dbReference>
<dbReference type="PANTHER" id="PTHR34477:SF1">
    <property type="entry name" value="UPF0213 PROTEIN YHBQ"/>
    <property type="match status" value="1"/>
</dbReference>
<gene>
    <name evidence="3" type="ORF">ACFQO0_02515</name>
</gene>
<comment type="caution">
    <text evidence="3">The sequence shown here is derived from an EMBL/GenBank/DDBJ whole genome shotgun (WGS) entry which is preliminary data.</text>
</comment>
<evidence type="ECO:0000256" key="1">
    <source>
        <dbReference type="ARBA" id="ARBA00007435"/>
    </source>
</evidence>
<evidence type="ECO:0000259" key="2">
    <source>
        <dbReference type="PROSITE" id="PS50164"/>
    </source>
</evidence>
<dbReference type="InterPro" id="IPR035901">
    <property type="entry name" value="GIY-YIG_endonuc_sf"/>
</dbReference>